<dbReference type="KEGG" id="mrub:DEO27_026885"/>
<gene>
    <name evidence="2" type="ORF">DEO27_026885</name>
</gene>
<dbReference type="RefSeq" id="WP_112574854.1">
    <property type="nucleotide sequence ID" value="NZ_CP043450.1"/>
</dbReference>
<evidence type="ECO:0000259" key="1">
    <source>
        <dbReference type="Pfam" id="PF19512"/>
    </source>
</evidence>
<dbReference type="InterPro" id="IPR046109">
    <property type="entry name" value="DUF6046"/>
</dbReference>
<sequence>MAIATLNTAFDLKELFEQVHGYKPAKIAGLPDTIQPAELPQIGANARKTTNLYGQALYGAADTLGYEVFCPVTIEVDGVDYVFPYTVVGIRRAKTIVEEFMTELDGDINEIVGNRPYEITIKGFLIGINNQFPDDQIKMLNDVFVYNKPVRLKSAYTDIFLHDSDYVLIKDMQLPEKPKVIGVRDFTLAMKSDTIFTLYVD</sequence>
<dbReference type="EMBL" id="CP043450">
    <property type="protein sequence ID" value="QEM13483.1"/>
    <property type="molecule type" value="Genomic_DNA"/>
</dbReference>
<name>A0A5C1I6C6_9SPHI</name>
<evidence type="ECO:0000313" key="2">
    <source>
        <dbReference type="EMBL" id="QEM13483.1"/>
    </source>
</evidence>
<dbReference type="OrthoDB" id="1098595at2"/>
<protein>
    <recommendedName>
        <fullName evidence="1">DUF6046 domain-containing protein</fullName>
    </recommendedName>
</protein>
<reference evidence="2" key="1">
    <citation type="submission" date="2019-08" db="EMBL/GenBank/DDBJ databases">
        <title>Comparative genome analysis confer to the adaptation heavy metal polluted environment.</title>
        <authorList>
            <person name="Li Y."/>
        </authorList>
    </citation>
    <scope>NUCLEOTIDE SEQUENCE [LARGE SCALE GENOMIC DNA]</scope>
    <source>
        <strain evidence="2">P1</strain>
    </source>
</reference>
<evidence type="ECO:0000313" key="3">
    <source>
        <dbReference type="Proteomes" id="UP000251402"/>
    </source>
</evidence>
<keyword evidence="3" id="KW-1185">Reference proteome</keyword>
<dbReference type="AlphaFoldDB" id="A0A5C1I6C6"/>
<feature type="domain" description="DUF6046" evidence="1">
    <location>
        <begin position="84"/>
        <end position="200"/>
    </location>
</feature>
<dbReference type="Proteomes" id="UP000251402">
    <property type="component" value="Chromosome"/>
</dbReference>
<accession>A0A5C1I6C6</accession>
<dbReference type="Pfam" id="PF19512">
    <property type="entry name" value="DUF6046"/>
    <property type="match status" value="1"/>
</dbReference>
<organism evidence="2 3">
    <name type="scientific">Mucilaginibacter rubeus</name>
    <dbReference type="NCBI Taxonomy" id="2027860"/>
    <lineage>
        <taxon>Bacteria</taxon>
        <taxon>Pseudomonadati</taxon>
        <taxon>Bacteroidota</taxon>
        <taxon>Sphingobacteriia</taxon>
        <taxon>Sphingobacteriales</taxon>
        <taxon>Sphingobacteriaceae</taxon>
        <taxon>Mucilaginibacter</taxon>
    </lineage>
</organism>
<proteinExistence type="predicted"/>